<name>A0A6N8SMV1_9HYPH</name>
<keyword evidence="5" id="KW-0430">Lectin</keyword>
<keyword evidence="4" id="KW-0472">Membrane</keyword>
<evidence type="ECO:0000256" key="6">
    <source>
        <dbReference type="ARBA" id="ARBA00025321"/>
    </source>
</evidence>
<evidence type="ECO:0000256" key="4">
    <source>
        <dbReference type="ARBA" id="ARBA00022475"/>
    </source>
</evidence>
<keyword evidence="4" id="KW-1003">Cell membrane</keyword>
<evidence type="ECO:0000313" key="9">
    <source>
        <dbReference type="Proteomes" id="UP000435802"/>
    </source>
</evidence>
<feature type="compositionally biased region" description="Polar residues" evidence="7">
    <location>
        <begin position="67"/>
        <end position="84"/>
    </location>
</feature>
<dbReference type="GO" id="GO:0016020">
    <property type="term" value="C:membrane"/>
    <property type="evidence" value="ECO:0007669"/>
    <property type="project" value="UniProtKB-SubCell"/>
</dbReference>
<evidence type="ECO:0000313" key="8">
    <source>
        <dbReference type="EMBL" id="MXN48606.1"/>
    </source>
</evidence>
<comment type="function">
    <text evidence="6">Has immunoglobulin-binding and hemagglutination properties, and can bind to mannose. Essential for virulence. May be involved in LPS biosynthesis or polysaccharide transport.</text>
</comment>
<proteinExistence type="inferred from homology"/>
<evidence type="ECO:0000256" key="1">
    <source>
        <dbReference type="ARBA" id="ARBA00004167"/>
    </source>
</evidence>
<feature type="region of interest" description="Disordered" evidence="7">
    <location>
        <begin position="64"/>
        <end position="93"/>
    </location>
</feature>
<sequence length="220" mass="24099">MKTLAAIIASVLLSVVTFSIGVFGAILYLSTPEPASISRTAGVSDLWTTEPTIVARNPLERAAARQVSASHTEGGNPSNETVEQTVLPDSEPDGFVTGSIADEEDQRAMTLSREHVQWCVSRYNSYRADDGTYQPYSGKRRPCVSPYIALETEIRDQDGGAAEEVLLSAPRSLGESDQNVAIVTADIDDQVRRCSARYRSYRSEDNTYQPYSGGPRRQCR</sequence>
<organism evidence="8 9">
    <name type="scientific">Shinella kummerowiae</name>
    <dbReference type="NCBI Taxonomy" id="417745"/>
    <lineage>
        <taxon>Bacteria</taxon>
        <taxon>Pseudomonadati</taxon>
        <taxon>Pseudomonadota</taxon>
        <taxon>Alphaproteobacteria</taxon>
        <taxon>Hyphomicrobiales</taxon>
        <taxon>Rhizobiaceae</taxon>
        <taxon>Shinella</taxon>
    </lineage>
</organism>
<reference evidence="8 9" key="1">
    <citation type="submission" date="2019-12" db="EMBL/GenBank/DDBJ databases">
        <title>Shinella kummerowiae sp. nov., a symbiotic bacterium isolated from root nodules of the herbal legume Kummerowia stipulacea.</title>
        <authorList>
            <person name="Gao J."/>
        </authorList>
    </citation>
    <scope>NUCLEOTIDE SEQUENCE [LARGE SCALE GENOMIC DNA]</scope>
    <source>
        <strain evidence="8 9">CCBAU 25048</strain>
    </source>
</reference>
<comment type="similarity">
    <text evidence="2">Belongs to the BA14k family.</text>
</comment>
<evidence type="ECO:0000256" key="3">
    <source>
        <dbReference type="ARBA" id="ARBA00020552"/>
    </source>
</evidence>
<dbReference type="EMBL" id="WUMK01000011">
    <property type="protein sequence ID" value="MXN48606.1"/>
    <property type="molecule type" value="Genomic_DNA"/>
</dbReference>
<dbReference type="OrthoDB" id="8117189at2"/>
<dbReference type="Pfam" id="PF07886">
    <property type="entry name" value="BA14K"/>
    <property type="match status" value="2"/>
</dbReference>
<evidence type="ECO:0000256" key="5">
    <source>
        <dbReference type="ARBA" id="ARBA00022734"/>
    </source>
</evidence>
<dbReference type="InterPro" id="IPR012413">
    <property type="entry name" value="BA14K"/>
</dbReference>
<accession>A0A6N8SMV1</accession>
<dbReference type="AlphaFoldDB" id="A0A6N8SMV1"/>
<evidence type="ECO:0000256" key="2">
    <source>
        <dbReference type="ARBA" id="ARBA00010270"/>
    </source>
</evidence>
<dbReference type="GO" id="GO:0030246">
    <property type="term" value="F:carbohydrate binding"/>
    <property type="evidence" value="ECO:0007669"/>
    <property type="project" value="UniProtKB-KW"/>
</dbReference>
<gene>
    <name evidence="8" type="ORF">GR138_25700</name>
</gene>
<keyword evidence="9" id="KW-1185">Reference proteome</keyword>
<protein>
    <recommendedName>
        <fullName evidence="3">Lectin-like protein BA14k</fullName>
    </recommendedName>
</protein>
<comment type="caution">
    <text evidence="8">The sequence shown here is derived from an EMBL/GenBank/DDBJ whole genome shotgun (WGS) entry which is preliminary data.</text>
</comment>
<dbReference type="Proteomes" id="UP000435802">
    <property type="component" value="Unassembled WGS sequence"/>
</dbReference>
<dbReference type="RefSeq" id="WP_160862224.1">
    <property type="nucleotide sequence ID" value="NZ_WUMK01000011.1"/>
</dbReference>
<evidence type="ECO:0000256" key="7">
    <source>
        <dbReference type="SAM" id="MobiDB-lite"/>
    </source>
</evidence>
<comment type="subcellular location">
    <subcellularLocation>
        <location evidence="1">Membrane</location>
        <topology evidence="1">Single-pass membrane protein</topology>
    </subcellularLocation>
</comment>